<sequence>MACMKVLLDRMLRTGYNIVQENGQRKIGPPPDWQGPPPARGYEVFLGRIPRDLYEDELVPVLETVGKLYQLRLMMEISGENRGYAFATYATLVEATDAVKKLNKLEIRPGHRIGVHFSVDNRRLFIGGLPEDKKRAEVMMAMSGATEGVVDVKMSVCRWDKTLNRGYAFIEYGSHRAAAMARKKLLRITLQLWGRTIKVDWAISERVAAAAAVEMEAAVPDLLQPECTGTGKAAQSQFGGWGARMQLWWVPLHLRPMPIALEALPEAAMLSWEVRLRMLCQTAGVSYPIFELHAYSEPGIPVGLLYKMSIPGVGGGAGIFPEFLSSSEEGAREVACQLAYNIFNNANPPPPATPSRGTFRAVAALLQYVEFIQGVVLAPASVRVSFCGSERTAMIDGTTAANLELLRNSHDPRSSHSLFGVLNYTRTRGGARRLRANIHEPLVDEETLRGRLDCVDELMQEDNFYRVQAAISQFLDVDHLLSMLIQIPKTETLRTAESKINYAIHLKHVLELVSPLQRALSPCKTPLLTAYQSSLLDCRFPAILGKLRTVLTDDLPFRKGNLLSARTRRCHVVRPGLNGFLDLARRILSEAVGDIEEIIKQLSEIHNLPMSMSYSALRGFYIQTSAHSLQPEQRLPEVFIKVSKRGNLLSYTTMDLMRLNCRSQEAVEEIYLMSNVVLSKLFAEIREDIVCLYKLADAVSMVDMLLAFAHRTTLTKSVRPEFSDTLALKGARHPILERVLGWPLVPNDVFLSDASNFLVVTGPNNSGKSTLLRQVALCQVMAQIGCFVPADFACVRIADQIFTRIGVDDDIQPLSSTFTIEMREVNYIVRTATDRSLVIIDELGRGTGVHEALGICHSVCECLLQRKTFTIFATHHLELSHLSTLYPNVSNSHFLVESRNQQQQLQQHRDGKAAGADDSRTVPRVTCTYKLVQGHTPDTHYGLEMATLSSLPPSLLRDATGLLARIGGKSWMERQADSAPVLRRAAVHRLATRLGQAARHSRLDGASLATYLGSLRQRYLDELEHIADATANTH</sequence>
<dbReference type="Gene3D" id="1.10.1420.10">
    <property type="match status" value="2"/>
</dbReference>
<comment type="similarity">
    <text evidence="1">Belongs to the DNA mismatch repair MutS family.</text>
</comment>
<feature type="compositionally biased region" description="Basic and acidic residues" evidence="7">
    <location>
        <begin position="907"/>
        <end position="918"/>
    </location>
</feature>
<dbReference type="KEGG" id="pmrn:116937400"/>
<evidence type="ECO:0000256" key="3">
    <source>
        <dbReference type="ARBA" id="ARBA00022840"/>
    </source>
</evidence>
<dbReference type="Pfam" id="PF05190">
    <property type="entry name" value="MutS_IV"/>
    <property type="match status" value="1"/>
</dbReference>
<keyword evidence="9" id="KW-1185">Reference proteome</keyword>
<feature type="region of interest" description="Disordered" evidence="7">
    <location>
        <begin position="899"/>
        <end position="918"/>
    </location>
</feature>
<accession>A0AAJ7SJ70</accession>
<evidence type="ECO:0000256" key="1">
    <source>
        <dbReference type="ARBA" id="ARBA00006271"/>
    </source>
</evidence>
<dbReference type="InterPro" id="IPR007696">
    <property type="entry name" value="DNA_mismatch_repair_MutS_core"/>
</dbReference>
<dbReference type="AlphaFoldDB" id="A0AAJ7SJ70"/>
<proteinExistence type="inferred from homology"/>
<dbReference type="FunFam" id="3.30.70.330:FF:000022">
    <property type="entry name" value="APOBEC1 complementation factor isoform X1"/>
    <property type="match status" value="1"/>
</dbReference>
<dbReference type="InterPro" id="IPR012677">
    <property type="entry name" value="Nucleotide-bd_a/b_plait_sf"/>
</dbReference>
<dbReference type="GO" id="GO:0140664">
    <property type="term" value="F:ATP-dependent DNA damage sensor activity"/>
    <property type="evidence" value="ECO:0007669"/>
    <property type="project" value="InterPro"/>
</dbReference>
<dbReference type="GO" id="GO:0005524">
    <property type="term" value="F:ATP binding"/>
    <property type="evidence" value="ECO:0007669"/>
    <property type="project" value="UniProtKB-KW"/>
</dbReference>
<evidence type="ECO:0000259" key="8">
    <source>
        <dbReference type="PROSITE" id="PS50102"/>
    </source>
</evidence>
<dbReference type="GO" id="GO:0006298">
    <property type="term" value="P:mismatch repair"/>
    <property type="evidence" value="ECO:0007669"/>
    <property type="project" value="InterPro"/>
</dbReference>
<dbReference type="SMART" id="SM00360">
    <property type="entry name" value="RRM"/>
    <property type="match status" value="2"/>
</dbReference>
<dbReference type="FunFam" id="3.40.50.300:FF:000870">
    <property type="entry name" value="MutS protein homolog 4"/>
    <property type="match status" value="1"/>
</dbReference>
<dbReference type="GO" id="GO:0005634">
    <property type="term" value="C:nucleus"/>
    <property type="evidence" value="ECO:0007669"/>
    <property type="project" value="TreeGrafter"/>
</dbReference>
<evidence type="ECO:0000256" key="6">
    <source>
        <dbReference type="PROSITE-ProRule" id="PRU00176"/>
    </source>
</evidence>
<dbReference type="Proteomes" id="UP001318040">
    <property type="component" value="Unplaced"/>
</dbReference>
<dbReference type="SUPFAM" id="SSF48334">
    <property type="entry name" value="DNA repair protein MutS, domain III"/>
    <property type="match status" value="1"/>
</dbReference>
<name>A0AAJ7SJ70_PETMA</name>
<dbReference type="InterPro" id="IPR045076">
    <property type="entry name" value="MutS"/>
</dbReference>
<dbReference type="Gene3D" id="3.30.70.330">
    <property type="match status" value="2"/>
</dbReference>
<feature type="domain" description="RRM" evidence="8">
    <location>
        <begin position="122"/>
        <end position="204"/>
    </location>
</feature>
<dbReference type="CDD" id="cd12249">
    <property type="entry name" value="RRM1_hnRNPR_like"/>
    <property type="match status" value="1"/>
</dbReference>
<dbReference type="InterPro" id="IPR000504">
    <property type="entry name" value="RRM_dom"/>
</dbReference>
<dbReference type="InterPro" id="IPR000432">
    <property type="entry name" value="DNA_mismatch_repair_MutS_C"/>
</dbReference>
<dbReference type="InterPro" id="IPR007861">
    <property type="entry name" value="DNA_mismatch_repair_MutS_clamp"/>
</dbReference>
<protein>
    <submittedName>
        <fullName evidence="10">MutS protein homolog 4-like</fullName>
    </submittedName>
</protein>
<dbReference type="PANTHER" id="PTHR11361">
    <property type="entry name" value="DNA MISMATCH REPAIR PROTEIN MUTS FAMILY MEMBER"/>
    <property type="match status" value="1"/>
</dbReference>
<evidence type="ECO:0000256" key="7">
    <source>
        <dbReference type="SAM" id="MobiDB-lite"/>
    </source>
</evidence>
<dbReference type="FunFam" id="1.10.1420.10:FF:000013">
    <property type="entry name" value="mutS protein homolog 4"/>
    <property type="match status" value="1"/>
</dbReference>
<dbReference type="InterPro" id="IPR035979">
    <property type="entry name" value="RBD_domain_sf"/>
</dbReference>
<dbReference type="GO" id="GO:0003723">
    <property type="term" value="F:RNA binding"/>
    <property type="evidence" value="ECO:0007669"/>
    <property type="project" value="UniProtKB-UniRule"/>
</dbReference>
<dbReference type="PANTHER" id="PTHR11361:SF21">
    <property type="entry name" value="MUTS PROTEIN HOMOLOG 4"/>
    <property type="match status" value="1"/>
</dbReference>
<dbReference type="SMART" id="SM00534">
    <property type="entry name" value="MUTSac"/>
    <property type="match status" value="1"/>
</dbReference>
<evidence type="ECO:0000256" key="5">
    <source>
        <dbReference type="ARBA" id="ARBA00023254"/>
    </source>
</evidence>
<dbReference type="SUPFAM" id="SSF54928">
    <property type="entry name" value="RNA-binding domain, RBD"/>
    <property type="match status" value="1"/>
</dbReference>
<gene>
    <name evidence="10" type="primary">LOC116937400</name>
</gene>
<dbReference type="InterPro" id="IPR027417">
    <property type="entry name" value="P-loop_NTPase"/>
</dbReference>
<keyword evidence="5" id="KW-0469">Meiosis</keyword>
<dbReference type="Pfam" id="PF00076">
    <property type="entry name" value="RRM_1"/>
    <property type="match status" value="2"/>
</dbReference>
<dbReference type="Gene3D" id="3.40.50.300">
    <property type="entry name" value="P-loop containing nucleotide triphosphate hydrolases"/>
    <property type="match status" value="1"/>
</dbReference>
<evidence type="ECO:0000256" key="2">
    <source>
        <dbReference type="ARBA" id="ARBA00022741"/>
    </source>
</evidence>
<dbReference type="SUPFAM" id="SSF52540">
    <property type="entry name" value="P-loop containing nucleoside triphosphate hydrolases"/>
    <property type="match status" value="1"/>
</dbReference>
<dbReference type="GO" id="GO:0030983">
    <property type="term" value="F:mismatched DNA binding"/>
    <property type="evidence" value="ECO:0007669"/>
    <property type="project" value="InterPro"/>
</dbReference>
<evidence type="ECO:0000256" key="4">
    <source>
        <dbReference type="ARBA" id="ARBA00023125"/>
    </source>
</evidence>
<organism evidence="9 10">
    <name type="scientific">Petromyzon marinus</name>
    <name type="common">Sea lamprey</name>
    <dbReference type="NCBI Taxonomy" id="7757"/>
    <lineage>
        <taxon>Eukaryota</taxon>
        <taxon>Metazoa</taxon>
        <taxon>Chordata</taxon>
        <taxon>Craniata</taxon>
        <taxon>Vertebrata</taxon>
        <taxon>Cyclostomata</taxon>
        <taxon>Hyperoartia</taxon>
        <taxon>Petromyzontiformes</taxon>
        <taxon>Petromyzontidae</taxon>
        <taxon>Petromyzon</taxon>
    </lineage>
</organism>
<keyword evidence="3" id="KW-0067">ATP-binding</keyword>
<dbReference type="GO" id="GO:0007131">
    <property type="term" value="P:reciprocal meiotic recombination"/>
    <property type="evidence" value="ECO:0007669"/>
    <property type="project" value="TreeGrafter"/>
</dbReference>
<keyword evidence="2" id="KW-0547">Nucleotide-binding</keyword>
<dbReference type="InterPro" id="IPR036187">
    <property type="entry name" value="DNA_mismatch_repair_MutS_sf"/>
</dbReference>
<keyword evidence="4" id="KW-0238">DNA-binding</keyword>
<dbReference type="Pfam" id="PF00488">
    <property type="entry name" value="MutS_V"/>
    <property type="match status" value="1"/>
</dbReference>
<dbReference type="RefSeq" id="XP_032800366.1">
    <property type="nucleotide sequence ID" value="XM_032944475.1"/>
</dbReference>
<reference evidence="10" key="1">
    <citation type="submission" date="2025-08" db="UniProtKB">
        <authorList>
            <consortium name="RefSeq"/>
        </authorList>
    </citation>
    <scope>IDENTIFICATION</scope>
    <source>
        <tissue evidence="10">Sperm</tissue>
    </source>
</reference>
<dbReference type="PROSITE" id="PS50102">
    <property type="entry name" value="RRM"/>
    <property type="match status" value="2"/>
</dbReference>
<evidence type="ECO:0000313" key="10">
    <source>
        <dbReference type="RefSeq" id="XP_032800366.1"/>
    </source>
</evidence>
<dbReference type="SMART" id="SM00533">
    <property type="entry name" value="MUTSd"/>
    <property type="match status" value="1"/>
</dbReference>
<evidence type="ECO:0000313" key="9">
    <source>
        <dbReference type="Proteomes" id="UP001318040"/>
    </source>
</evidence>
<feature type="domain" description="RRM" evidence="8">
    <location>
        <begin position="42"/>
        <end position="120"/>
    </location>
</feature>
<keyword evidence="6" id="KW-0694">RNA-binding</keyword>
<dbReference type="Pfam" id="PF05192">
    <property type="entry name" value="MutS_III"/>
    <property type="match status" value="1"/>
</dbReference>